<evidence type="ECO:0008006" key="3">
    <source>
        <dbReference type="Google" id="ProtNLM"/>
    </source>
</evidence>
<gene>
    <name evidence="1" type="ORF">PM001_LOCUS32041</name>
</gene>
<evidence type="ECO:0000313" key="2">
    <source>
        <dbReference type="Proteomes" id="UP001162060"/>
    </source>
</evidence>
<protein>
    <recommendedName>
        <fullName evidence="3">Polyketide synthase</fullName>
    </recommendedName>
</protein>
<dbReference type="AlphaFoldDB" id="A0AAV1VKN0"/>
<name>A0AAV1VKN0_9STRA</name>
<dbReference type="EMBL" id="CAKLBY020000378">
    <property type="protein sequence ID" value="CAK7946891.1"/>
    <property type="molecule type" value="Genomic_DNA"/>
</dbReference>
<evidence type="ECO:0000313" key="1">
    <source>
        <dbReference type="EMBL" id="CAK7946891.1"/>
    </source>
</evidence>
<organism evidence="1 2">
    <name type="scientific">Peronospora matthiolae</name>
    <dbReference type="NCBI Taxonomy" id="2874970"/>
    <lineage>
        <taxon>Eukaryota</taxon>
        <taxon>Sar</taxon>
        <taxon>Stramenopiles</taxon>
        <taxon>Oomycota</taxon>
        <taxon>Peronosporomycetes</taxon>
        <taxon>Peronosporales</taxon>
        <taxon>Peronosporaceae</taxon>
        <taxon>Peronospora</taxon>
    </lineage>
</organism>
<proteinExistence type="predicted"/>
<sequence length="161" mass="17548">MTAPLHCAEMTAPLCRNDSSTPHEDGKRNCCWLLMRCAEMTAPVRVLHVVHSLPICAEMTAPVRVPHVVHSLPMSGCIWEAHLLLDLDSALSCAEMTGPLCRNDSSTVPKSQLQCAEMTAPVRVPHVVHSLPMSGCMSVLASNTARRWEAQLLLALDAVMQ</sequence>
<accession>A0AAV1VKN0</accession>
<reference evidence="1" key="1">
    <citation type="submission" date="2024-01" db="EMBL/GenBank/DDBJ databases">
        <authorList>
            <person name="Webb A."/>
        </authorList>
    </citation>
    <scope>NUCLEOTIDE SEQUENCE</scope>
    <source>
        <strain evidence="1">Pm1</strain>
    </source>
</reference>
<dbReference type="Proteomes" id="UP001162060">
    <property type="component" value="Unassembled WGS sequence"/>
</dbReference>
<comment type="caution">
    <text evidence="1">The sequence shown here is derived from an EMBL/GenBank/DDBJ whole genome shotgun (WGS) entry which is preliminary data.</text>
</comment>